<protein>
    <submittedName>
        <fullName evidence="4">Uncharacterized protein LOC112692900</fullName>
    </submittedName>
</protein>
<dbReference type="AlphaFoldDB" id="A0A8B8GJU5"/>
<evidence type="ECO:0000313" key="3">
    <source>
        <dbReference type="Proteomes" id="UP000694846"/>
    </source>
</evidence>
<evidence type="ECO:0000313" key="4">
    <source>
        <dbReference type="RefSeq" id="XP_025423509.1"/>
    </source>
</evidence>
<evidence type="ECO:0000256" key="1">
    <source>
        <dbReference type="SAM" id="Coils"/>
    </source>
</evidence>
<feature type="coiled-coil region" evidence="1">
    <location>
        <begin position="137"/>
        <end position="171"/>
    </location>
</feature>
<dbReference type="Gene3D" id="2.60.40.2840">
    <property type="match status" value="1"/>
</dbReference>
<dbReference type="GeneID" id="112692900"/>
<keyword evidence="3" id="KW-1185">Reference proteome</keyword>
<keyword evidence="1" id="KW-0175">Coiled coil</keyword>
<gene>
    <name evidence="4" type="primary">LOC112692900</name>
</gene>
<feature type="domain" description="SKICH" evidence="2">
    <location>
        <begin position="20"/>
        <end position="112"/>
    </location>
</feature>
<dbReference type="InterPro" id="IPR041611">
    <property type="entry name" value="SKICH"/>
</dbReference>
<evidence type="ECO:0000259" key="2">
    <source>
        <dbReference type="Pfam" id="PF17751"/>
    </source>
</evidence>
<dbReference type="OrthoDB" id="6583936at2759"/>
<reference evidence="4" key="1">
    <citation type="submission" date="2025-08" db="UniProtKB">
        <authorList>
            <consortium name="RefSeq"/>
        </authorList>
    </citation>
    <scope>IDENTIFICATION</scope>
    <source>
        <tissue evidence="4">Whole body</tissue>
    </source>
</reference>
<accession>A0A8B8GJU5</accession>
<sequence length="317" mass="36664">MLENAEAPPVVLAANRRYFVEDKILVLDCYYDKNKTRPLLKDWIGLYPCDDIKLYEPLIFEYVMDHPRMDGSCFKIRFVPRLFAKFIHCSGKYQFVYVDSYFKIMATSGPIEFVHKNDCNCIVPSSHLIHMKIGQDINLVIQRLKCLEARLRDYEEGKKEAIQLNEELVKKLKACEMLRSRGEQFIDGLYKALDQGKPVKLTNSKGHTRWIKRICSTEKKNHIVPSKTVRNDLYLTAIINTQEQEIQRLKVINNELNNKLSNSIIQSQPTSVFEPKIIETNDVKAAASHDKSFTIKSISSAVVKFIDDSEISDDYCE</sequence>
<organism evidence="3 4">
    <name type="scientific">Sipha flava</name>
    <name type="common">yellow sugarcane aphid</name>
    <dbReference type="NCBI Taxonomy" id="143950"/>
    <lineage>
        <taxon>Eukaryota</taxon>
        <taxon>Metazoa</taxon>
        <taxon>Ecdysozoa</taxon>
        <taxon>Arthropoda</taxon>
        <taxon>Hexapoda</taxon>
        <taxon>Insecta</taxon>
        <taxon>Pterygota</taxon>
        <taxon>Neoptera</taxon>
        <taxon>Paraneoptera</taxon>
        <taxon>Hemiptera</taxon>
        <taxon>Sternorrhyncha</taxon>
        <taxon>Aphidomorpha</taxon>
        <taxon>Aphidoidea</taxon>
        <taxon>Aphididae</taxon>
        <taxon>Sipha</taxon>
    </lineage>
</organism>
<name>A0A8B8GJU5_9HEMI</name>
<dbReference type="RefSeq" id="XP_025423509.1">
    <property type="nucleotide sequence ID" value="XM_025567724.1"/>
</dbReference>
<dbReference type="Pfam" id="PF17751">
    <property type="entry name" value="SKICH"/>
    <property type="match status" value="1"/>
</dbReference>
<dbReference type="Proteomes" id="UP000694846">
    <property type="component" value="Unplaced"/>
</dbReference>
<proteinExistence type="predicted"/>